<evidence type="ECO:0000313" key="1">
    <source>
        <dbReference type="EMBL" id="KAH3792100.1"/>
    </source>
</evidence>
<accession>A0A9D4F4C0</accession>
<dbReference type="EMBL" id="JAIWYP010000007">
    <property type="protein sequence ID" value="KAH3792100.1"/>
    <property type="molecule type" value="Genomic_DNA"/>
</dbReference>
<evidence type="ECO:0000313" key="2">
    <source>
        <dbReference type="Proteomes" id="UP000828390"/>
    </source>
</evidence>
<reference evidence="1" key="2">
    <citation type="submission" date="2020-11" db="EMBL/GenBank/DDBJ databases">
        <authorList>
            <person name="McCartney M.A."/>
            <person name="Auch B."/>
            <person name="Kono T."/>
            <person name="Mallez S."/>
            <person name="Becker A."/>
            <person name="Gohl D.M."/>
            <person name="Silverstein K.A.T."/>
            <person name="Koren S."/>
            <person name="Bechman K.B."/>
            <person name="Herman A."/>
            <person name="Abrahante J.E."/>
            <person name="Garbe J."/>
        </authorList>
    </citation>
    <scope>NUCLEOTIDE SEQUENCE</scope>
    <source>
        <strain evidence="1">Duluth1</strain>
        <tissue evidence="1">Whole animal</tissue>
    </source>
</reference>
<organism evidence="1 2">
    <name type="scientific">Dreissena polymorpha</name>
    <name type="common">Zebra mussel</name>
    <name type="synonym">Mytilus polymorpha</name>
    <dbReference type="NCBI Taxonomy" id="45954"/>
    <lineage>
        <taxon>Eukaryota</taxon>
        <taxon>Metazoa</taxon>
        <taxon>Spiralia</taxon>
        <taxon>Lophotrochozoa</taxon>
        <taxon>Mollusca</taxon>
        <taxon>Bivalvia</taxon>
        <taxon>Autobranchia</taxon>
        <taxon>Heteroconchia</taxon>
        <taxon>Euheterodonta</taxon>
        <taxon>Imparidentia</taxon>
        <taxon>Neoheterodontei</taxon>
        <taxon>Myida</taxon>
        <taxon>Dreissenoidea</taxon>
        <taxon>Dreissenidae</taxon>
        <taxon>Dreissena</taxon>
    </lineage>
</organism>
<name>A0A9D4F4C0_DREPO</name>
<gene>
    <name evidence="1" type="ORF">DPMN_145590</name>
</gene>
<dbReference type="Proteomes" id="UP000828390">
    <property type="component" value="Unassembled WGS sequence"/>
</dbReference>
<keyword evidence="2" id="KW-1185">Reference proteome</keyword>
<proteinExistence type="predicted"/>
<sequence length="127" mass="14347">MASLDATSRRPKTGFPSTSRILSNAVLVHFYYLHRATLSKSWPVSLPEFRPVRPLCCHLRCFRPSFGDVIKLLSTYGQLPFRLPILPSSVNHRCQRERTSGSWDDGSRLINRAAGTRSHIPNSPDDV</sequence>
<reference evidence="1" key="1">
    <citation type="journal article" date="2019" name="bioRxiv">
        <title>The Genome of the Zebra Mussel, Dreissena polymorpha: A Resource for Invasive Species Research.</title>
        <authorList>
            <person name="McCartney M.A."/>
            <person name="Auch B."/>
            <person name="Kono T."/>
            <person name="Mallez S."/>
            <person name="Zhang Y."/>
            <person name="Obille A."/>
            <person name="Becker A."/>
            <person name="Abrahante J.E."/>
            <person name="Garbe J."/>
            <person name="Badalamenti J.P."/>
            <person name="Herman A."/>
            <person name="Mangelson H."/>
            <person name="Liachko I."/>
            <person name="Sullivan S."/>
            <person name="Sone E.D."/>
            <person name="Koren S."/>
            <person name="Silverstein K.A.T."/>
            <person name="Beckman K.B."/>
            <person name="Gohl D.M."/>
        </authorList>
    </citation>
    <scope>NUCLEOTIDE SEQUENCE</scope>
    <source>
        <strain evidence="1">Duluth1</strain>
        <tissue evidence="1">Whole animal</tissue>
    </source>
</reference>
<protein>
    <submittedName>
        <fullName evidence="1">Uncharacterized protein</fullName>
    </submittedName>
</protein>
<comment type="caution">
    <text evidence="1">The sequence shown here is derived from an EMBL/GenBank/DDBJ whole genome shotgun (WGS) entry which is preliminary data.</text>
</comment>
<dbReference type="AlphaFoldDB" id="A0A9D4F4C0"/>